<evidence type="ECO:0000313" key="2">
    <source>
        <dbReference type="EMBL" id="TGJ75358.1"/>
    </source>
</evidence>
<dbReference type="PANTHER" id="PTHR33112:SF9">
    <property type="entry name" value="HETEROKARYON INCOMPATIBILITY DOMAIN-CONTAINING PROTEIN"/>
    <property type="match status" value="1"/>
</dbReference>
<evidence type="ECO:0000259" key="1">
    <source>
        <dbReference type="Pfam" id="PF06985"/>
    </source>
</evidence>
<reference evidence="2 3" key="1">
    <citation type="submission" date="2019-03" db="EMBL/GenBank/DDBJ databases">
        <title>Draft genome sequence of Xylaria hypoxylon DSM 108379, a ubiquitous saprotrophic-parasitic fungi on hardwood.</title>
        <authorList>
            <person name="Buettner E."/>
            <person name="Leonhardt S."/>
            <person name="Gebauer A.M."/>
            <person name="Liers C."/>
            <person name="Hofrichter M."/>
            <person name="Kellner H."/>
        </authorList>
    </citation>
    <scope>NUCLEOTIDE SEQUENCE [LARGE SCALE GENOMIC DNA]</scope>
    <source>
        <strain evidence="2 3">DSM 108379</strain>
    </source>
</reference>
<dbReference type="InterPro" id="IPR010730">
    <property type="entry name" value="HET"/>
</dbReference>
<dbReference type="AlphaFoldDB" id="A0A4Z0Y635"/>
<gene>
    <name evidence="2" type="ORF">E0Z10_g11001</name>
</gene>
<sequence length="528" mass="59935">MSPLRLVNVMDGNMIRLERTDDKSHRYAALSYCWGGSKALEDAKTMGDNIDVRMSGFRLDELPRTLKDAIILTRRLNIQYIWIDAICIVQDCEHEWNNEARKMMHYYGHALVAIVPVDSKSGDCGIDVGNNPPLCCKIPRSWSAISRIGDVLTSSNHSSDEETSEWERRGWTYQEKLNSSRILFVFRHRLRLKCREGFFDTLTHWTDWKSIARESRPTFLPTGSFGMEQKDLWTYWYCIVQFYTTRRLTEPRDRSIALSGITQAFEQGSGCEIIAGMFKDTILLDIVSWTSPDTSPRHSRARQSPTGCPRVHLASLPVCSNCGLPECGKCSDRTDSQESSIPSWTWLATNWSEDGKVVNLAATRVLQESSAKLLSISSVEPFQLRISGAMLSSDEILRHLYYHRKYSRKTYCGGRGFGTAFLDSHGDIYGCMCETDHITSDCKAYDVIGSLSPAASALFMGTHYHNSMPPNGDDIWHFILIQPTEPLGGQEKPLQYRRIGTMHIPGNLFDEGLKNNLKNREWGIIILV</sequence>
<proteinExistence type="predicted"/>
<dbReference type="OrthoDB" id="5071163at2759"/>
<dbReference type="PANTHER" id="PTHR33112">
    <property type="entry name" value="DOMAIN PROTEIN, PUTATIVE-RELATED"/>
    <property type="match status" value="1"/>
</dbReference>
<protein>
    <recommendedName>
        <fullName evidence="1">Heterokaryon incompatibility domain-containing protein</fullName>
    </recommendedName>
</protein>
<keyword evidence="3" id="KW-1185">Reference proteome</keyword>
<name>A0A4Z0Y635_9PEZI</name>
<organism evidence="2 3">
    <name type="scientific">Xylaria hypoxylon</name>
    <dbReference type="NCBI Taxonomy" id="37992"/>
    <lineage>
        <taxon>Eukaryota</taxon>
        <taxon>Fungi</taxon>
        <taxon>Dikarya</taxon>
        <taxon>Ascomycota</taxon>
        <taxon>Pezizomycotina</taxon>
        <taxon>Sordariomycetes</taxon>
        <taxon>Xylariomycetidae</taxon>
        <taxon>Xylariales</taxon>
        <taxon>Xylariaceae</taxon>
        <taxon>Xylaria</taxon>
    </lineage>
</organism>
<evidence type="ECO:0000313" key="3">
    <source>
        <dbReference type="Proteomes" id="UP000297716"/>
    </source>
</evidence>
<dbReference type="EMBL" id="SKBN01000578">
    <property type="protein sequence ID" value="TGJ75358.1"/>
    <property type="molecule type" value="Genomic_DNA"/>
</dbReference>
<accession>A0A4Z0Y635</accession>
<feature type="domain" description="Heterokaryon incompatibility" evidence="1">
    <location>
        <begin position="27"/>
        <end position="175"/>
    </location>
</feature>
<dbReference type="Proteomes" id="UP000297716">
    <property type="component" value="Unassembled WGS sequence"/>
</dbReference>
<dbReference type="STRING" id="37992.A0A4Z0Y635"/>
<dbReference type="Pfam" id="PF06985">
    <property type="entry name" value="HET"/>
    <property type="match status" value="1"/>
</dbReference>
<comment type="caution">
    <text evidence="2">The sequence shown here is derived from an EMBL/GenBank/DDBJ whole genome shotgun (WGS) entry which is preliminary data.</text>
</comment>